<dbReference type="OrthoDB" id="626665at2"/>
<dbReference type="RefSeq" id="WP_078830801.1">
    <property type="nucleotide sequence ID" value="NZ_FUWH01000003.1"/>
</dbReference>
<dbReference type="Pfam" id="PF11751">
    <property type="entry name" value="PorP_SprF"/>
    <property type="match status" value="1"/>
</dbReference>
<protein>
    <submittedName>
        <fullName evidence="2">Type IX secretion system membrane protein, PorP/SprF family</fullName>
    </submittedName>
</protein>
<keyword evidence="3" id="KW-1185">Reference proteome</keyword>
<feature type="signal peptide" evidence="1">
    <location>
        <begin position="1"/>
        <end position="24"/>
    </location>
</feature>
<evidence type="ECO:0000313" key="3">
    <source>
        <dbReference type="Proteomes" id="UP000190888"/>
    </source>
</evidence>
<dbReference type="NCBIfam" id="TIGR03519">
    <property type="entry name" value="T9SS_PorP_fam"/>
    <property type="match status" value="1"/>
</dbReference>
<evidence type="ECO:0000256" key="1">
    <source>
        <dbReference type="SAM" id="SignalP"/>
    </source>
</evidence>
<dbReference type="AlphaFoldDB" id="A0A1T4MDC2"/>
<name>A0A1T4MDC2_9BACT</name>
<keyword evidence="1" id="KW-0732">Signal</keyword>
<feature type="chain" id="PRO_5012029651" evidence="1">
    <location>
        <begin position="25"/>
        <end position="335"/>
    </location>
</feature>
<dbReference type="Proteomes" id="UP000190888">
    <property type="component" value="Unassembled WGS sequence"/>
</dbReference>
<reference evidence="2 3" key="1">
    <citation type="submission" date="2017-02" db="EMBL/GenBank/DDBJ databases">
        <authorList>
            <person name="Peterson S.W."/>
        </authorList>
    </citation>
    <scope>NUCLEOTIDE SEQUENCE [LARGE SCALE GENOMIC DNA]</scope>
    <source>
        <strain evidence="2 3">DSM 22335</strain>
    </source>
</reference>
<gene>
    <name evidence="2" type="ORF">SAMN04488132_103323</name>
</gene>
<sequence length="335" mass="38113">MNKIIKTGALLLMLVMMLVPETKAQQDVQFSQYIFNPLALNPAYAGYRGATYVNALYRTQWASFPGAPKTAAASVEWLVPNHDERVAWSARVLSDKIGPQQTVSVFGGYTYRIPLNREDTRRLCIGIGAGVSQYTMDGNVFQYVDANDPMVPVGRESKMVPDANFGIYYYTPKFYFSVGGNNILSFDKANVSYNWLGNKFYSMEKSMHIYAGTGVMMNISDNVKFKPSFLWKEDFKGPSNVDLNAFFLLKDIIWLGASYRTGFKIWNKSNLQKDLEQTDAYSLITEIYATPRLRIGYAYDITTSKLNTYQNGTHELSLGITFWNKDKMQLSPRYF</sequence>
<dbReference type="InterPro" id="IPR019861">
    <property type="entry name" value="PorP/SprF_Bacteroidetes"/>
</dbReference>
<dbReference type="STRING" id="413434.SAMN04488132_103323"/>
<dbReference type="EMBL" id="FUWH01000003">
    <property type="protein sequence ID" value="SJZ64875.1"/>
    <property type="molecule type" value="Genomic_DNA"/>
</dbReference>
<evidence type="ECO:0000313" key="2">
    <source>
        <dbReference type="EMBL" id="SJZ64875.1"/>
    </source>
</evidence>
<accession>A0A1T4MDC2</accession>
<proteinExistence type="predicted"/>
<organism evidence="2 3">
    <name type="scientific">Sediminibacterium ginsengisoli</name>
    <dbReference type="NCBI Taxonomy" id="413434"/>
    <lineage>
        <taxon>Bacteria</taxon>
        <taxon>Pseudomonadati</taxon>
        <taxon>Bacteroidota</taxon>
        <taxon>Chitinophagia</taxon>
        <taxon>Chitinophagales</taxon>
        <taxon>Chitinophagaceae</taxon>
        <taxon>Sediminibacterium</taxon>
    </lineage>
</organism>